<dbReference type="HOGENOM" id="CLU_2562229_0_0_1"/>
<reference evidence="1" key="1">
    <citation type="submission" date="2015-04" db="UniProtKB">
        <authorList>
            <consortium name="EnsemblPlants"/>
        </authorList>
    </citation>
    <scope>IDENTIFICATION</scope>
</reference>
<organism evidence="1">
    <name type="scientific">Oryza meridionalis</name>
    <dbReference type="NCBI Taxonomy" id="40149"/>
    <lineage>
        <taxon>Eukaryota</taxon>
        <taxon>Viridiplantae</taxon>
        <taxon>Streptophyta</taxon>
        <taxon>Embryophyta</taxon>
        <taxon>Tracheophyta</taxon>
        <taxon>Spermatophyta</taxon>
        <taxon>Magnoliopsida</taxon>
        <taxon>Liliopsida</taxon>
        <taxon>Poales</taxon>
        <taxon>Poaceae</taxon>
        <taxon>BOP clade</taxon>
        <taxon>Oryzoideae</taxon>
        <taxon>Oryzeae</taxon>
        <taxon>Oryzinae</taxon>
        <taxon>Oryza</taxon>
    </lineage>
</organism>
<dbReference type="EnsemblPlants" id="OMERI04G21440.1">
    <property type="protein sequence ID" value="OMERI04G21440.1"/>
    <property type="gene ID" value="OMERI04G21440"/>
</dbReference>
<evidence type="ECO:0000313" key="1">
    <source>
        <dbReference type="EnsemblPlants" id="OMERI04G21440.1"/>
    </source>
</evidence>
<dbReference type="Proteomes" id="UP000008021">
    <property type="component" value="Chromosome 4"/>
</dbReference>
<keyword evidence="2" id="KW-1185">Reference proteome</keyword>
<sequence>MWERDIGAVQSESLCSEGEGLHSLIEPCQYHVAFAAALKSYAVYHHFPHIAVLLYPCLLGTKEADVVAKNSRLLCQRWWKRY</sequence>
<evidence type="ECO:0000313" key="2">
    <source>
        <dbReference type="Proteomes" id="UP000008021"/>
    </source>
</evidence>
<reference evidence="1" key="2">
    <citation type="submission" date="2018-05" db="EMBL/GenBank/DDBJ databases">
        <title>OmerRS3 (Oryza meridionalis Reference Sequence Version 3).</title>
        <authorList>
            <person name="Zhang J."/>
            <person name="Kudrna D."/>
            <person name="Lee S."/>
            <person name="Talag J."/>
            <person name="Welchert J."/>
            <person name="Wing R.A."/>
        </authorList>
    </citation>
    <scope>NUCLEOTIDE SEQUENCE [LARGE SCALE GENOMIC DNA]</scope>
    <source>
        <strain evidence="1">cv. OR44</strain>
    </source>
</reference>
<name>A0A0E0DIL0_9ORYZ</name>
<proteinExistence type="predicted"/>
<dbReference type="AlphaFoldDB" id="A0A0E0DIL0"/>
<dbReference type="Gramene" id="OMERI04G21440.1">
    <property type="protein sequence ID" value="OMERI04G21440.1"/>
    <property type="gene ID" value="OMERI04G21440"/>
</dbReference>
<protein>
    <submittedName>
        <fullName evidence="1">Uncharacterized protein</fullName>
    </submittedName>
</protein>
<accession>A0A0E0DIL0</accession>